<protein>
    <submittedName>
        <fullName evidence="2">Antibiotic biosynthesis monooxygenase</fullName>
    </submittedName>
</protein>
<organism evidence="2 3">
    <name type="scientific">Gluconobacter cerinus</name>
    <dbReference type="NCBI Taxonomy" id="38307"/>
    <lineage>
        <taxon>Bacteria</taxon>
        <taxon>Pseudomonadati</taxon>
        <taxon>Pseudomonadota</taxon>
        <taxon>Alphaproteobacteria</taxon>
        <taxon>Acetobacterales</taxon>
        <taxon>Acetobacteraceae</taxon>
        <taxon>Gluconobacter</taxon>
    </lineage>
</organism>
<dbReference type="RefSeq" id="WP_064275596.1">
    <property type="nucleotide sequence ID" value="NZ_LUTU01000021.1"/>
</dbReference>
<dbReference type="Gene3D" id="3.30.70.100">
    <property type="match status" value="1"/>
</dbReference>
<evidence type="ECO:0000313" key="3">
    <source>
        <dbReference type="Proteomes" id="UP000077786"/>
    </source>
</evidence>
<name>A0A1B6VGD0_9PROT</name>
<gene>
    <name evidence="2" type="ORF">A0123_03255</name>
</gene>
<dbReference type="Proteomes" id="UP000077786">
    <property type="component" value="Unassembled WGS sequence"/>
</dbReference>
<dbReference type="PATRIC" id="fig|38307.3.peg.3405"/>
<reference evidence="2 3" key="1">
    <citation type="submission" date="2016-03" db="EMBL/GenBank/DDBJ databases">
        <title>Draft genome sequence of Gluconobacter cerinus strain CECT 9110.</title>
        <authorList>
            <person name="Sainz F."/>
            <person name="Mas A."/>
            <person name="Torija M.J."/>
        </authorList>
    </citation>
    <scope>NUCLEOTIDE SEQUENCE [LARGE SCALE GENOMIC DNA]</scope>
    <source>
        <strain evidence="2 3">CECT 9110</strain>
    </source>
</reference>
<dbReference type="PANTHER" id="PTHR37811">
    <property type="entry name" value="BLL5343 PROTEIN"/>
    <property type="match status" value="1"/>
</dbReference>
<evidence type="ECO:0000259" key="1">
    <source>
        <dbReference type="Pfam" id="PF03992"/>
    </source>
</evidence>
<feature type="domain" description="ABM" evidence="1">
    <location>
        <begin position="1"/>
        <end position="76"/>
    </location>
</feature>
<proteinExistence type="predicted"/>
<dbReference type="InterPro" id="IPR052936">
    <property type="entry name" value="Jasmonate_Hydroxylase-like"/>
</dbReference>
<evidence type="ECO:0000313" key="2">
    <source>
        <dbReference type="EMBL" id="OAJ66128.1"/>
    </source>
</evidence>
<dbReference type="PANTHER" id="PTHR37811:SF2">
    <property type="entry name" value="ABM DOMAIN-CONTAINING PROTEIN"/>
    <property type="match status" value="1"/>
</dbReference>
<dbReference type="EMBL" id="LUTU01000021">
    <property type="protein sequence ID" value="OAJ66128.1"/>
    <property type="molecule type" value="Genomic_DNA"/>
</dbReference>
<dbReference type="InterPro" id="IPR011008">
    <property type="entry name" value="Dimeric_a/b-barrel"/>
</dbReference>
<dbReference type="GO" id="GO:0004497">
    <property type="term" value="F:monooxygenase activity"/>
    <property type="evidence" value="ECO:0007669"/>
    <property type="project" value="UniProtKB-KW"/>
</dbReference>
<dbReference type="SUPFAM" id="SSF54909">
    <property type="entry name" value="Dimeric alpha+beta barrel"/>
    <property type="match status" value="1"/>
</dbReference>
<keyword evidence="2" id="KW-0560">Oxidoreductase</keyword>
<comment type="caution">
    <text evidence="2">The sequence shown here is derived from an EMBL/GenBank/DDBJ whole genome shotgun (WGS) entry which is preliminary data.</text>
</comment>
<dbReference type="AlphaFoldDB" id="A0A1B6VGD0"/>
<keyword evidence="2" id="KW-0503">Monooxygenase</keyword>
<dbReference type="Pfam" id="PF03992">
    <property type="entry name" value="ABM"/>
    <property type="match status" value="1"/>
</dbReference>
<sequence length="121" mass="13690">MIAVLFEAWPTRQGKKQYASLAAHLKSELETVEGFVSVERFQSLTDPDKLLSLSFFRDENAVAAWRRLSAHRMAQAAGRDGIFSDYRLRVAQVVRDYGLNDREEAPSDSRVVHAAVENDHV</sequence>
<dbReference type="OrthoDB" id="9797060at2"/>
<accession>A0A1B6VGD0</accession>
<dbReference type="InterPro" id="IPR007138">
    <property type="entry name" value="ABM_dom"/>
</dbReference>